<reference evidence="1" key="1">
    <citation type="journal article" date="2021" name="Nat. Commun.">
        <title>Genetic determinants of endophytism in the Arabidopsis root mycobiome.</title>
        <authorList>
            <person name="Mesny F."/>
            <person name="Miyauchi S."/>
            <person name="Thiergart T."/>
            <person name="Pickel B."/>
            <person name="Atanasova L."/>
            <person name="Karlsson M."/>
            <person name="Huettel B."/>
            <person name="Barry K.W."/>
            <person name="Haridas S."/>
            <person name="Chen C."/>
            <person name="Bauer D."/>
            <person name="Andreopoulos W."/>
            <person name="Pangilinan J."/>
            <person name="LaButti K."/>
            <person name="Riley R."/>
            <person name="Lipzen A."/>
            <person name="Clum A."/>
            <person name="Drula E."/>
            <person name="Henrissat B."/>
            <person name="Kohler A."/>
            <person name="Grigoriev I.V."/>
            <person name="Martin F.M."/>
            <person name="Hacquard S."/>
        </authorList>
    </citation>
    <scope>NUCLEOTIDE SEQUENCE</scope>
    <source>
        <strain evidence="1">MPI-CAGE-CH-0243</strain>
    </source>
</reference>
<dbReference type="AlphaFoldDB" id="A0A9P9EF01"/>
<keyword evidence="2" id="KW-1185">Reference proteome</keyword>
<dbReference type="Proteomes" id="UP000700596">
    <property type="component" value="Unassembled WGS sequence"/>
</dbReference>
<dbReference type="EMBL" id="JAGMWT010000002">
    <property type="protein sequence ID" value="KAH7135341.1"/>
    <property type="molecule type" value="Genomic_DNA"/>
</dbReference>
<evidence type="ECO:0000313" key="2">
    <source>
        <dbReference type="Proteomes" id="UP000700596"/>
    </source>
</evidence>
<evidence type="ECO:0000313" key="1">
    <source>
        <dbReference type="EMBL" id="KAH7135341.1"/>
    </source>
</evidence>
<name>A0A9P9EF01_9PLEO</name>
<sequence length="253" mass="28493">MGVTRVTPGTRLRELKIGHSNLPSSPPFFERETGTQTDMSSLGDFIKVISHMKLDTTIHAKYQNQTGILEAEVVRQQSPNSKSCIVILSMAGPAYGPSYTERFNIVAHVIDVELSEALEYCAHPGELDLLLTGFEKYTGSNNSRSGREWRKMNSRAFDRHNHHPEFLTNSYTASATEDESKNPVAHVKKWQITGQVLIPVEVRRSAVKGTKDDSTLTLSTQRHDGTRKIFLFNNIEKDGIDWHNSKHMKKIDA</sequence>
<comment type="caution">
    <text evidence="1">The sequence shown here is derived from an EMBL/GenBank/DDBJ whole genome shotgun (WGS) entry which is preliminary data.</text>
</comment>
<proteinExistence type="predicted"/>
<organism evidence="1 2">
    <name type="scientific">Dendryphion nanum</name>
    <dbReference type="NCBI Taxonomy" id="256645"/>
    <lineage>
        <taxon>Eukaryota</taxon>
        <taxon>Fungi</taxon>
        <taxon>Dikarya</taxon>
        <taxon>Ascomycota</taxon>
        <taxon>Pezizomycotina</taxon>
        <taxon>Dothideomycetes</taxon>
        <taxon>Pleosporomycetidae</taxon>
        <taxon>Pleosporales</taxon>
        <taxon>Torulaceae</taxon>
        <taxon>Dendryphion</taxon>
    </lineage>
</organism>
<accession>A0A9P9EF01</accession>
<gene>
    <name evidence="1" type="ORF">B0J11DRAFT_596339</name>
</gene>
<protein>
    <submittedName>
        <fullName evidence="1">Uncharacterized protein</fullName>
    </submittedName>
</protein>